<evidence type="ECO:0000313" key="1">
    <source>
        <dbReference type="EMBL" id="KLO05700.1"/>
    </source>
</evidence>
<reference evidence="1 2" key="1">
    <citation type="submission" date="2015-04" db="EMBL/GenBank/DDBJ databases">
        <title>Complete genome sequence of Schizopora paradoxa KUC8140, a cosmopolitan wood degrader in East Asia.</title>
        <authorList>
            <consortium name="DOE Joint Genome Institute"/>
            <person name="Min B."/>
            <person name="Park H."/>
            <person name="Jang Y."/>
            <person name="Kim J.-J."/>
            <person name="Kim K.H."/>
            <person name="Pangilinan J."/>
            <person name="Lipzen A."/>
            <person name="Riley R."/>
            <person name="Grigoriev I.V."/>
            <person name="Spatafora J.W."/>
            <person name="Choi I.-G."/>
        </authorList>
    </citation>
    <scope>NUCLEOTIDE SEQUENCE [LARGE SCALE GENOMIC DNA]</scope>
    <source>
        <strain evidence="1 2">KUC8140</strain>
    </source>
</reference>
<gene>
    <name evidence="1" type="ORF">SCHPADRAFT_839024</name>
</gene>
<evidence type="ECO:0000313" key="2">
    <source>
        <dbReference type="Proteomes" id="UP000053477"/>
    </source>
</evidence>
<dbReference type="InParanoid" id="A0A0H2R1S3"/>
<dbReference type="OrthoDB" id="515401at2759"/>
<dbReference type="Proteomes" id="UP000053477">
    <property type="component" value="Unassembled WGS sequence"/>
</dbReference>
<name>A0A0H2R1S3_9AGAM</name>
<organism evidence="1 2">
    <name type="scientific">Schizopora paradoxa</name>
    <dbReference type="NCBI Taxonomy" id="27342"/>
    <lineage>
        <taxon>Eukaryota</taxon>
        <taxon>Fungi</taxon>
        <taxon>Dikarya</taxon>
        <taxon>Basidiomycota</taxon>
        <taxon>Agaricomycotina</taxon>
        <taxon>Agaricomycetes</taxon>
        <taxon>Hymenochaetales</taxon>
        <taxon>Schizoporaceae</taxon>
        <taxon>Schizopora</taxon>
    </lineage>
</organism>
<dbReference type="STRING" id="27342.A0A0H2R1S3"/>
<accession>A0A0H2R1S3</accession>
<proteinExistence type="predicted"/>
<protein>
    <submittedName>
        <fullName evidence="1">Uncharacterized protein</fullName>
    </submittedName>
</protein>
<sequence>MLPLENPVLSLAIDAVSKVEGPDAICGLLSLLTKCKEGLQEGVRAENLALRLWHRE</sequence>
<keyword evidence="2" id="KW-1185">Reference proteome</keyword>
<dbReference type="EMBL" id="KQ086275">
    <property type="protein sequence ID" value="KLO05700.1"/>
    <property type="molecule type" value="Genomic_DNA"/>
</dbReference>
<dbReference type="AlphaFoldDB" id="A0A0H2R1S3"/>
<feature type="non-terminal residue" evidence="1">
    <location>
        <position position="56"/>
    </location>
</feature>